<evidence type="ECO:0000313" key="4">
    <source>
        <dbReference type="Proteomes" id="UP000787635"/>
    </source>
</evidence>
<feature type="region of interest" description="Disordered" evidence="1">
    <location>
        <begin position="1"/>
        <end position="61"/>
    </location>
</feature>
<keyword evidence="2" id="KW-0472">Membrane</keyword>
<reference evidence="3 4" key="1">
    <citation type="submission" date="2020-03" db="EMBL/GenBank/DDBJ databases">
        <title>Roseomonas selenitidurans sp. nov. isolated from urban soil.</title>
        <authorList>
            <person name="Liu H."/>
        </authorList>
    </citation>
    <scope>NUCLEOTIDE SEQUENCE [LARGE SCALE GENOMIC DNA]</scope>
    <source>
        <strain evidence="3 4">BU-1</strain>
    </source>
</reference>
<keyword evidence="2" id="KW-1133">Transmembrane helix</keyword>
<evidence type="ECO:0000256" key="1">
    <source>
        <dbReference type="SAM" id="MobiDB-lite"/>
    </source>
</evidence>
<proteinExistence type="predicted"/>
<dbReference type="EMBL" id="JAAVNE010000027">
    <property type="protein sequence ID" value="NKC32450.1"/>
    <property type="molecule type" value="Genomic_DNA"/>
</dbReference>
<sequence>MSDRRTEIRPPQATMFDPALPDAPVAPVSAVPPPEAPPRDPFARAALPQRPTYLPEEGDGGRSEVWATLKGLALATLAILLLGWLLTSR</sequence>
<keyword evidence="4" id="KW-1185">Reference proteome</keyword>
<comment type="caution">
    <text evidence="3">The sequence shown here is derived from an EMBL/GenBank/DDBJ whole genome shotgun (WGS) entry which is preliminary data.</text>
</comment>
<dbReference type="RefSeq" id="WP_168032563.1">
    <property type="nucleotide sequence ID" value="NZ_JAAVNE010000027.1"/>
</dbReference>
<dbReference type="Proteomes" id="UP000787635">
    <property type="component" value="Unassembled WGS sequence"/>
</dbReference>
<keyword evidence="2" id="KW-0812">Transmembrane</keyword>
<organism evidence="3 4">
    <name type="scientific">Falsiroseomonas selenitidurans</name>
    <dbReference type="NCBI Taxonomy" id="2716335"/>
    <lineage>
        <taxon>Bacteria</taxon>
        <taxon>Pseudomonadati</taxon>
        <taxon>Pseudomonadota</taxon>
        <taxon>Alphaproteobacteria</taxon>
        <taxon>Acetobacterales</taxon>
        <taxon>Roseomonadaceae</taxon>
        <taxon>Falsiroseomonas</taxon>
    </lineage>
</organism>
<protein>
    <submittedName>
        <fullName evidence="3">Uncharacterized protein</fullName>
    </submittedName>
</protein>
<evidence type="ECO:0000313" key="3">
    <source>
        <dbReference type="EMBL" id="NKC32450.1"/>
    </source>
</evidence>
<gene>
    <name evidence="3" type="ORF">HEQ75_16415</name>
</gene>
<accession>A0ABX1E5J2</accession>
<evidence type="ECO:0000256" key="2">
    <source>
        <dbReference type="SAM" id="Phobius"/>
    </source>
</evidence>
<name>A0ABX1E5J2_9PROT</name>
<feature type="transmembrane region" description="Helical" evidence="2">
    <location>
        <begin position="65"/>
        <end position="86"/>
    </location>
</feature>
<feature type="compositionally biased region" description="Low complexity" evidence="1">
    <location>
        <begin position="16"/>
        <end position="29"/>
    </location>
</feature>